<dbReference type="EMBL" id="KQ964245">
    <property type="protein sequence ID" value="KXJ97264.1"/>
    <property type="molecule type" value="Genomic_DNA"/>
</dbReference>
<feature type="compositionally biased region" description="Basic and acidic residues" evidence="1">
    <location>
        <begin position="108"/>
        <end position="138"/>
    </location>
</feature>
<feature type="compositionally biased region" description="Acidic residues" evidence="1">
    <location>
        <begin position="213"/>
        <end position="230"/>
    </location>
</feature>
<evidence type="ECO:0000313" key="3">
    <source>
        <dbReference type="Proteomes" id="UP000070501"/>
    </source>
</evidence>
<feature type="compositionally biased region" description="Acidic residues" evidence="1">
    <location>
        <begin position="139"/>
        <end position="149"/>
    </location>
</feature>
<name>A0A136JJD4_9PEZI</name>
<dbReference type="Proteomes" id="UP000070501">
    <property type="component" value="Unassembled WGS sequence"/>
</dbReference>
<feature type="compositionally biased region" description="Basic and acidic residues" evidence="1">
    <location>
        <begin position="163"/>
        <end position="185"/>
    </location>
</feature>
<organism evidence="2 3">
    <name type="scientific">Microdochium bolleyi</name>
    <dbReference type="NCBI Taxonomy" id="196109"/>
    <lineage>
        <taxon>Eukaryota</taxon>
        <taxon>Fungi</taxon>
        <taxon>Dikarya</taxon>
        <taxon>Ascomycota</taxon>
        <taxon>Pezizomycotina</taxon>
        <taxon>Sordariomycetes</taxon>
        <taxon>Xylariomycetidae</taxon>
        <taxon>Xylariales</taxon>
        <taxon>Microdochiaceae</taxon>
        <taxon>Microdochium</taxon>
    </lineage>
</organism>
<feature type="region of interest" description="Disordered" evidence="1">
    <location>
        <begin position="108"/>
        <end position="235"/>
    </location>
</feature>
<evidence type="ECO:0000313" key="2">
    <source>
        <dbReference type="EMBL" id="KXJ97264.1"/>
    </source>
</evidence>
<reference evidence="3" key="1">
    <citation type="submission" date="2016-02" db="EMBL/GenBank/DDBJ databases">
        <title>Draft genome sequence of Microdochium bolleyi, a fungal endophyte of beachgrass.</title>
        <authorList>
            <consortium name="DOE Joint Genome Institute"/>
            <person name="David A.S."/>
            <person name="May G."/>
            <person name="Haridas S."/>
            <person name="Lim J."/>
            <person name="Wang M."/>
            <person name="Labutti K."/>
            <person name="Lipzen A."/>
            <person name="Barry K."/>
            <person name="Grigoriev I.V."/>
        </authorList>
    </citation>
    <scope>NUCLEOTIDE SEQUENCE [LARGE SCALE GENOMIC DNA]</scope>
    <source>
        <strain evidence="3">J235TASD1</strain>
    </source>
</reference>
<accession>A0A136JJD4</accession>
<dbReference type="AlphaFoldDB" id="A0A136JJD4"/>
<gene>
    <name evidence="2" type="ORF">Micbo1qcDRAFT_199977</name>
</gene>
<protein>
    <submittedName>
        <fullName evidence="2">Uncharacterized protein</fullName>
    </submittedName>
</protein>
<proteinExistence type="predicted"/>
<evidence type="ECO:0000256" key="1">
    <source>
        <dbReference type="SAM" id="MobiDB-lite"/>
    </source>
</evidence>
<dbReference type="InParanoid" id="A0A136JJD4"/>
<keyword evidence="3" id="KW-1185">Reference proteome</keyword>
<sequence length="263" mass="28566">MCVREIYGLPCKSCGAFVPSGGKGMLLCARARDTGEACKYMLPEKGAIVAAATTNNDEKEEKEEEKSATADLGEKALIKDRRLCEACQDIPNEDGQVKVKVKVEGEYQEDAKPHVSHDGSGLARDDALAVKEEVKEEERIEDGDDDDDATIPAAAADDDDGDTDHRIIKDENDSVGDEAHQHTPLDDDDGAAGDNTPDDPNTAATGPAGQITTDDDDDDDGDGDGEEEEQLHDWEERYNAAQVPHDCKMGRVEAWRQDVGRYM</sequence>